<keyword evidence="2" id="KW-1185">Reference proteome</keyword>
<gene>
    <name evidence="1" type="ORF">BO97DRAFT_472175</name>
</gene>
<dbReference type="OrthoDB" id="5421247at2759"/>
<proteinExistence type="predicted"/>
<dbReference type="VEuPathDB" id="FungiDB:BO97DRAFT_472175"/>
<accession>A0A395HSP3</accession>
<dbReference type="AlphaFoldDB" id="A0A395HSP3"/>
<dbReference type="RefSeq" id="XP_025549032.1">
    <property type="nucleotide sequence ID" value="XM_025700111.1"/>
</dbReference>
<dbReference type="GeneID" id="37204400"/>
<dbReference type="STRING" id="1450537.A0A395HSP3"/>
<dbReference type="Proteomes" id="UP000248961">
    <property type="component" value="Unassembled WGS sequence"/>
</dbReference>
<dbReference type="EMBL" id="KZ824300">
    <property type="protein sequence ID" value="RAL09878.1"/>
    <property type="molecule type" value="Genomic_DNA"/>
</dbReference>
<organism evidence="1 2">
    <name type="scientific">Aspergillus homomorphus (strain CBS 101889)</name>
    <dbReference type="NCBI Taxonomy" id="1450537"/>
    <lineage>
        <taxon>Eukaryota</taxon>
        <taxon>Fungi</taxon>
        <taxon>Dikarya</taxon>
        <taxon>Ascomycota</taxon>
        <taxon>Pezizomycotina</taxon>
        <taxon>Eurotiomycetes</taxon>
        <taxon>Eurotiomycetidae</taxon>
        <taxon>Eurotiales</taxon>
        <taxon>Aspergillaceae</taxon>
        <taxon>Aspergillus</taxon>
        <taxon>Aspergillus subgen. Circumdati</taxon>
    </lineage>
</organism>
<evidence type="ECO:0000313" key="2">
    <source>
        <dbReference type="Proteomes" id="UP000248961"/>
    </source>
</evidence>
<sequence>MADRAFAELEPAANVVIRNLKYLPEFADAKIAIIGGLTIMKYDVDFLITVQGAPASQQAEFLVYNSGNGKVIQIDMCPIDLPLYLPSAAVPISSISTGNLPYISELDLLVFKIYSCGMRPTTAKKNCDASDAERILRDLSLKGPIVLSPVQKTAVSKGLDDLATYSRKHKTWWLAKLGMNSQARSPRKDMIRSTPKKAI</sequence>
<name>A0A395HSP3_ASPHC</name>
<protein>
    <submittedName>
        <fullName evidence="1">Uncharacterized protein</fullName>
    </submittedName>
</protein>
<evidence type="ECO:0000313" key="1">
    <source>
        <dbReference type="EMBL" id="RAL09878.1"/>
    </source>
</evidence>
<reference evidence="1 2" key="1">
    <citation type="submission" date="2018-02" db="EMBL/GenBank/DDBJ databases">
        <title>The genomes of Aspergillus section Nigri reveals drivers in fungal speciation.</title>
        <authorList>
            <consortium name="DOE Joint Genome Institute"/>
            <person name="Vesth T.C."/>
            <person name="Nybo J."/>
            <person name="Theobald S."/>
            <person name="Brandl J."/>
            <person name="Frisvad J.C."/>
            <person name="Nielsen K.F."/>
            <person name="Lyhne E.K."/>
            <person name="Kogle M.E."/>
            <person name="Kuo A."/>
            <person name="Riley R."/>
            <person name="Clum A."/>
            <person name="Nolan M."/>
            <person name="Lipzen A."/>
            <person name="Salamov A."/>
            <person name="Henrissat B."/>
            <person name="Wiebenga A."/>
            <person name="De vries R.P."/>
            <person name="Grigoriev I.V."/>
            <person name="Mortensen U.H."/>
            <person name="Andersen M.R."/>
            <person name="Baker S.E."/>
        </authorList>
    </citation>
    <scope>NUCLEOTIDE SEQUENCE [LARGE SCALE GENOMIC DNA]</scope>
    <source>
        <strain evidence="1 2">CBS 101889</strain>
    </source>
</reference>